<gene>
    <name evidence="2" type="ORF">GGE15_001444</name>
</gene>
<dbReference type="GO" id="GO:0035556">
    <property type="term" value="P:intracellular signal transduction"/>
    <property type="evidence" value="ECO:0007669"/>
    <property type="project" value="InterPro"/>
</dbReference>
<name>A0A7W6UHG4_9HYPH</name>
<evidence type="ECO:0000313" key="2">
    <source>
        <dbReference type="EMBL" id="MBB4438195.1"/>
    </source>
</evidence>
<evidence type="ECO:0000259" key="1">
    <source>
        <dbReference type="PROSITE" id="PS50125"/>
    </source>
</evidence>
<dbReference type="PROSITE" id="PS50125">
    <property type="entry name" value="GUANYLATE_CYCLASE_2"/>
    <property type="match status" value="1"/>
</dbReference>
<proteinExistence type="predicted"/>
<dbReference type="CDD" id="cd07302">
    <property type="entry name" value="CHD"/>
    <property type="match status" value="1"/>
</dbReference>
<organism evidence="2 3">
    <name type="scientific">Rhizobium esperanzae</name>
    <dbReference type="NCBI Taxonomy" id="1967781"/>
    <lineage>
        <taxon>Bacteria</taxon>
        <taxon>Pseudomonadati</taxon>
        <taxon>Pseudomonadota</taxon>
        <taxon>Alphaproteobacteria</taxon>
        <taxon>Hyphomicrobiales</taxon>
        <taxon>Rhizobiaceae</taxon>
        <taxon>Rhizobium/Agrobacterium group</taxon>
        <taxon>Rhizobium</taxon>
    </lineage>
</organism>
<protein>
    <submittedName>
        <fullName evidence="2">Class 3 adenylate cyclase</fullName>
    </submittedName>
</protein>
<dbReference type="GO" id="GO:0006171">
    <property type="term" value="P:cAMP biosynthetic process"/>
    <property type="evidence" value="ECO:0007669"/>
    <property type="project" value="TreeGrafter"/>
</dbReference>
<evidence type="ECO:0000313" key="3">
    <source>
        <dbReference type="Proteomes" id="UP000533724"/>
    </source>
</evidence>
<dbReference type="PANTHER" id="PTHR43081">
    <property type="entry name" value="ADENYLATE CYCLASE, TERMINAL-DIFFERENTIATION SPECIFIC-RELATED"/>
    <property type="match status" value="1"/>
</dbReference>
<dbReference type="InterPro" id="IPR029787">
    <property type="entry name" value="Nucleotide_cyclase"/>
</dbReference>
<dbReference type="Proteomes" id="UP000533724">
    <property type="component" value="Unassembled WGS sequence"/>
</dbReference>
<dbReference type="InterPro" id="IPR050697">
    <property type="entry name" value="Adenylyl/Guanylyl_Cyclase_3/4"/>
</dbReference>
<dbReference type="SUPFAM" id="SSF55073">
    <property type="entry name" value="Nucleotide cyclase"/>
    <property type="match status" value="1"/>
</dbReference>
<dbReference type="RefSeq" id="WP_312887434.1">
    <property type="nucleotide sequence ID" value="NZ_JACIHI010000002.1"/>
</dbReference>
<sequence length="316" mass="34862">MVAAKALTAKNRLLGIRTMEAPPLERKLAAILAADVEGYSRLMNANEEHTLALLTHHRAIIDRLIEASHGQIFGTAGDSVLAEFPSVVQAFDCAVAIQQSLWHANNPFPDDEKMQLRIGINVGDVMVKSGDIFGDGVNIAARLEALAAAGGICVTRGVRDHLRDKVEAKFEDCGEHKVKNIARPIRVFRVVFDERAQPGNIDEPPVDEIDNSANGGQLRSADAEIVFWQSVQASESMEEYRLYLDNYPNGKFAELAKNRLSDPAQAEDPSVEVTFWESIRDKQNPALVRAYMEKYPQGKFRSLAKILLDDLSAPSP</sequence>
<dbReference type="Gene3D" id="3.30.70.1230">
    <property type="entry name" value="Nucleotide cyclase"/>
    <property type="match status" value="1"/>
</dbReference>
<dbReference type="AlphaFoldDB" id="A0A7W6UHG4"/>
<dbReference type="PANTHER" id="PTHR43081:SF19">
    <property type="entry name" value="PH-SENSITIVE ADENYLATE CYCLASE RV1264"/>
    <property type="match status" value="1"/>
</dbReference>
<dbReference type="Pfam" id="PF00211">
    <property type="entry name" value="Guanylate_cyc"/>
    <property type="match status" value="1"/>
</dbReference>
<comment type="caution">
    <text evidence="2">The sequence shown here is derived from an EMBL/GenBank/DDBJ whole genome shotgun (WGS) entry which is preliminary data.</text>
</comment>
<dbReference type="EMBL" id="JACIHI010000002">
    <property type="protein sequence ID" value="MBB4438195.1"/>
    <property type="molecule type" value="Genomic_DNA"/>
</dbReference>
<accession>A0A7W6UHG4</accession>
<dbReference type="InterPro" id="IPR001054">
    <property type="entry name" value="A/G_cyclase"/>
</dbReference>
<reference evidence="2 3" key="1">
    <citation type="submission" date="2020-08" db="EMBL/GenBank/DDBJ databases">
        <title>Genomic Encyclopedia of Type Strains, Phase IV (KMG-V): Genome sequencing to study the core and pangenomes of soil and plant-associated prokaryotes.</title>
        <authorList>
            <person name="Whitman W."/>
        </authorList>
    </citation>
    <scope>NUCLEOTIDE SEQUENCE [LARGE SCALE GENOMIC DNA]</scope>
    <source>
        <strain evidence="2 3">SEMIA 414</strain>
    </source>
</reference>
<dbReference type="SMART" id="SM00044">
    <property type="entry name" value="CYCc"/>
    <property type="match status" value="1"/>
</dbReference>
<feature type="domain" description="Guanylate cyclase" evidence="1">
    <location>
        <begin position="30"/>
        <end position="144"/>
    </location>
</feature>
<dbReference type="GO" id="GO:0004016">
    <property type="term" value="F:adenylate cyclase activity"/>
    <property type="evidence" value="ECO:0007669"/>
    <property type="project" value="UniProtKB-ARBA"/>
</dbReference>